<protein>
    <submittedName>
        <fullName evidence="1">Uncharacterized protein</fullName>
    </submittedName>
</protein>
<dbReference type="EMBL" id="OD570603">
    <property type="protein sequence ID" value="CAD7448826.1"/>
    <property type="molecule type" value="Genomic_DNA"/>
</dbReference>
<reference evidence="1" key="1">
    <citation type="submission" date="2020-11" db="EMBL/GenBank/DDBJ databases">
        <authorList>
            <person name="Tran Van P."/>
        </authorList>
    </citation>
    <scope>NUCLEOTIDE SEQUENCE</scope>
</reference>
<gene>
    <name evidence="1" type="ORF">TBIB3V08_LOCUS11107</name>
</gene>
<organism evidence="1">
    <name type="scientific">Timema bartmani</name>
    <dbReference type="NCBI Taxonomy" id="61472"/>
    <lineage>
        <taxon>Eukaryota</taxon>
        <taxon>Metazoa</taxon>
        <taxon>Ecdysozoa</taxon>
        <taxon>Arthropoda</taxon>
        <taxon>Hexapoda</taxon>
        <taxon>Insecta</taxon>
        <taxon>Pterygota</taxon>
        <taxon>Neoptera</taxon>
        <taxon>Polyneoptera</taxon>
        <taxon>Phasmatodea</taxon>
        <taxon>Timematodea</taxon>
        <taxon>Timematoidea</taxon>
        <taxon>Timematidae</taxon>
        <taxon>Timema</taxon>
    </lineage>
</organism>
<dbReference type="AlphaFoldDB" id="A0A7R9FA08"/>
<sequence>MIEEKHIQAKASPGSVEWRGMAGGTTFYGTQFRNKVYIGGGIPILEIVVRVPRCEWKPSTASYYQFGRGQQCSPWEVDLEQTSKLCNGTEIVLLAASVAGRNVEYIYCSSSLFWFADDGEVGL</sequence>
<evidence type="ECO:0000313" key="1">
    <source>
        <dbReference type="EMBL" id="CAD7448826.1"/>
    </source>
</evidence>
<accession>A0A7R9FA08</accession>
<name>A0A7R9FA08_9NEOP</name>
<proteinExistence type="predicted"/>